<evidence type="ECO:0000313" key="4">
    <source>
        <dbReference type="Proteomes" id="UP000078386"/>
    </source>
</evidence>
<evidence type="ECO:0000259" key="1">
    <source>
        <dbReference type="Pfam" id="PF17389"/>
    </source>
</evidence>
<dbReference type="Pfam" id="PF17389">
    <property type="entry name" value="Bac_rhamnosid6H"/>
    <property type="match status" value="1"/>
</dbReference>
<dbReference type="PATRIC" id="fig|1354264.4.peg.1328"/>
<dbReference type="PANTHER" id="PTHR34987">
    <property type="entry name" value="C, PUTATIVE (AFU_ORTHOLOGUE AFUA_3G02880)-RELATED"/>
    <property type="match status" value="1"/>
</dbReference>
<accession>A0A1B7K4P1</accession>
<feature type="domain" description="Alpha-rhamnosidase-like N-terminal" evidence="2">
    <location>
        <begin position="51"/>
        <end position="232"/>
    </location>
</feature>
<dbReference type="Pfam" id="PF21209">
    <property type="entry name" value="Bac_rhamnosid-like_N"/>
    <property type="match status" value="1"/>
</dbReference>
<dbReference type="EC" id="3.2.1.40" evidence="3"/>
<dbReference type="Proteomes" id="UP000078386">
    <property type="component" value="Unassembled WGS sequence"/>
</dbReference>
<dbReference type="InterPro" id="IPR048932">
    <property type="entry name" value="Rhamnosid-like_N_bacteroidetes"/>
</dbReference>
<protein>
    <submittedName>
        <fullName evidence="3">Alfa-L-rhamnosidase</fullName>
        <ecNumber evidence="3">3.2.1.40</ecNumber>
    </submittedName>
</protein>
<dbReference type="SUPFAM" id="SSF48208">
    <property type="entry name" value="Six-hairpin glycosidases"/>
    <property type="match status" value="1"/>
</dbReference>
<dbReference type="InterPro" id="IPR035396">
    <property type="entry name" value="Bac_rhamnosid6H"/>
</dbReference>
<gene>
    <name evidence="3" type="ORF">M989_01268</name>
</gene>
<dbReference type="InterPro" id="IPR008928">
    <property type="entry name" value="6-hairpin_glycosidase_sf"/>
</dbReference>
<dbReference type="EMBL" id="LXEU01000030">
    <property type="protein sequence ID" value="OAT55096.1"/>
    <property type="molecule type" value="Genomic_DNA"/>
</dbReference>
<evidence type="ECO:0000313" key="3">
    <source>
        <dbReference type="EMBL" id="OAT55096.1"/>
    </source>
</evidence>
<name>A0A1B7K4P1_9ENTR</name>
<dbReference type="RefSeq" id="WP_209438756.1">
    <property type="nucleotide sequence ID" value="NZ_LXEU01000030.1"/>
</dbReference>
<proteinExistence type="predicted"/>
<dbReference type="PANTHER" id="PTHR34987:SF6">
    <property type="entry name" value="ALPHA-L-RHAMNOSIDASE SIX-HAIRPIN GLYCOSIDASE DOMAIN-CONTAINING PROTEIN"/>
    <property type="match status" value="1"/>
</dbReference>
<keyword evidence="3" id="KW-0378">Hydrolase</keyword>
<comment type="caution">
    <text evidence="3">The sequence shown here is derived from an EMBL/GenBank/DDBJ whole genome shotgun (WGS) entry which is preliminary data.</text>
</comment>
<keyword evidence="4" id="KW-1185">Reference proteome</keyword>
<sequence length="659" mass="75256">MMTMRNARAKWIWLAGDFEIRHALLQNLQREERGFDWPAYWHLEDCCKSVIFTRRYCFSEPQTFTVQVEGSGYALIDGKKQPLHGPLTCPAGEQTLTFYVANASGLPALRAEGEQIFSDESWFASDYIDTAPAGCDALYTSAQTSPNAVNFEREPRLPVSERAMNGGVLYDFVRVVNGQLAVSFNSDTQPPVTLCYGESQAEALDTQYCYYSQTNVTPDSTIRKRAFRYVFIPDVAHGAVSLAAEHEFIAKPRCASFRSNDPLIDQIWQVSRETFALCSDLFFIDGVKRDRWIWSGDAWQCTLINPYLFFDEDINRRTLLALRGRDPMRQHINTIVDYSLLWVINIEKHYLMSNDAEFVRQVYGKMVSLMEWLMPDIDESGFIRGKEGDWIFIDWAEIDKTGAVCAEQMLLLKAWRSLALCAEIVGADPAEWQRRADKLAKNIDLFFWDEAQGAYIDSYESGKRHVTRHANIFALMFDTVTPERRQTIVERVLMNEAIAPIVTPYFTFFELDTLCQCGRQDVVWQRMRDYWGGMLALGATTFWEEYNPDIKGDEHYAMYGDKFGKSLCHAWGASPLYLLGRYFIGLHPLTPGYETFAIEPWFAPFSMLDCTLPIKEGEVTLTLRDNQLTVCASRGGGVLRLHGESWPLHAGEALTLPVT</sequence>
<organism evidence="3 4">
    <name type="scientific">Kluyvera georgiana ATCC 51603</name>
    <dbReference type="NCBI Taxonomy" id="1354264"/>
    <lineage>
        <taxon>Bacteria</taxon>
        <taxon>Pseudomonadati</taxon>
        <taxon>Pseudomonadota</taxon>
        <taxon>Gammaproteobacteria</taxon>
        <taxon>Enterobacterales</taxon>
        <taxon>Enterobacteriaceae</taxon>
        <taxon>Kluyvera</taxon>
    </lineage>
</organism>
<dbReference type="Gene3D" id="1.50.10.10">
    <property type="match status" value="1"/>
</dbReference>
<reference evidence="3 4" key="1">
    <citation type="submission" date="2016-04" db="EMBL/GenBank/DDBJ databases">
        <title>ATOL: Assembling a taxonomically balanced genome-scale reconstruction of the evolutionary history of the Enterobacteriaceae.</title>
        <authorList>
            <person name="Plunkett G.III."/>
            <person name="Neeno-Eckwall E.C."/>
            <person name="Glasner J.D."/>
            <person name="Perna N.T."/>
        </authorList>
    </citation>
    <scope>NUCLEOTIDE SEQUENCE [LARGE SCALE GENOMIC DNA]</scope>
    <source>
        <strain evidence="3 4">ATCC 51603</strain>
    </source>
</reference>
<dbReference type="InterPro" id="IPR012341">
    <property type="entry name" value="6hp_glycosidase-like_sf"/>
</dbReference>
<dbReference type="Gene3D" id="2.60.420.10">
    <property type="entry name" value="Maltose phosphorylase, domain 3"/>
    <property type="match status" value="1"/>
</dbReference>
<dbReference type="GO" id="GO:0005975">
    <property type="term" value="P:carbohydrate metabolic process"/>
    <property type="evidence" value="ECO:0007669"/>
    <property type="project" value="InterPro"/>
</dbReference>
<dbReference type="Gene3D" id="2.60.120.260">
    <property type="entry name" value="Galactose-binding domain-like"/>
    <property type="match status" value="2"/>
</dbReference>
<dbReference type="AlphaFoldDB" id="A0A1B7K4P1"/>
<feature type="domain" description="Alpha-L-rhamnosidase six-hairpin glycosidase" evidence="1">
    <location>
        <begin position="253"/>
        <end position="581"/>
    </location>
</feature>
<evidence type="ECO:0000259" key="2">
    <source>
        <dbReference type="Pfam" id="PF21209"/>
    </source>
</evidence>
<keyword evidence="3" id="KW-0326">Glycosidase</keyword>
<dbReference type="GO" id="GO:0030596">
    <property type="term" value="F:alpha-L-rhamnosidase activity"/>
    <property type="evidence" value="ECO:0007669"/>
    <property type="project" value="UniProtKB-EC"/>
</dbReference>